<dbReference type="EMBL" id="QUTH01006873">
    <property type="protein sequence ID" value="RHZ06003.1"/>
    <property type="molecule type" value="Genomic_DNA"/>
</dbReference>
<dbReference type="PANTHER" id="PTHR19848:SF0">
    <property type="entry name" value="NOTCHLESS PROTEIN HOMOLOG 1"/>
    <property type="match status" value="1"/>
</dbReference>
<dbReference type="PROSITE" id="PS50082">
    <property type="entry name" value="WD_REPEATS_2"/>
    <property type="match status" value="6"/>
</dbReference>
<evidence type="ECO:0000256" key="5">
    <source>
        <dbReference type="PROSITE-ProRule" id="PRU00221"/>
    </source>
</evidence>
<evidence type="ECO:0000256" key="3">
    <source>
        <dbReference type="ARBA" id="ARBA00022737"/>
    </source>
</evidence>
<evidence type="ECO:0000256" key="6">
    <source>
        <dbReference type="SAM" id="MobiDB-lite"/>
    </source>
</evidence>
<sequence length="425" mass="47021">MSTVDRAAKKQKVEAENAGSDSENEDHDDVQVASNASTEAALTITFQPLAVFRVRPVTRCTDTLQGHSEAILHVRFSPDGKKLASGGGDATVRFWDTNTCMPQFTGRGHKHHVLCTAWSPDGSRFASADKTGEIRNSACERFASSSKDGSIKIWNARTGRQVASLSSHTDSVECLKWGGEGLLYSASRDRTIKVWAVEGDQVGKLVRTLVGHAHRINTLALNVDYVCRTGPYDHTFKTFDTREEMQQAAQARYDAIRRGQPERLVSGSDDFTLFLWEPAESKKPIERLTGHQQPVNDLSFSPDGRYFASASFDKKVKIWNGKDGKFVATLNGHVGAVYQVCWSSDSRMIVSASKDSTIKVWELANLKNAKETLSGHADEVYALDWSPNGQKVASGSKDRTIKMYVRYDKRVLGYVLTGIGIFFLL</sequence>
<keyword evidence="3" id="KW-0677">Repeat</keyword>
<feature type="region of interest" description="Disordered" evidence="6">
    <location>
        <begin position="1"/>
        <end position="31"/>
    </location>
</feature>
<dbReference type="PROSITE" id="PS00678">
    <property type="entry name" value="WD_REPEATS_1"/>
    <property type="match status" value="2"/>
</dbReference>
<dbReference type="GO" id="GO:0000027">
    <property type="term" value="P:ribosomal large subunit assembly"/>
    <property type="evidence" value="ECO:0007669"/>
    <property type="project" value="TreeGrafter"/>
</dbReference>
<evidence type="ECO:0000256" key="1">
    <source>
        <dbReference type="ARBA" id="ARBA00004604"/>
    </source>
</evidence>
<evidence type="ECO:0000313" key="7">
    <source>
        <dbReference type="EMBL" id="RHY96559.1"/>
    </source>
</evidence>
<evidence type="ECO:0000256" key="4">
    <source>
        <dbReference type="ARBA" id="ARBA00023242"/>
    </source>
</evidence>
<feature type="repeat" description="WD" evidence="5">
    <location>
        <begin position="64"/>
        <end position="99"/>
    </location>
</feature>
<dbReference type="Pfam" id="PF00400">
    <property type="entry name" value="WD40"/>
    <property type="match status" value="6"/>
</dbReference>
<dbReference type="VEuPathDB" id="FungiDB:H257_11841"/>
<dbReference type="GO" id="GO:0005730">
    <property type="term" value="C:nucleolus"/>
    <property type="evidence" value="ECO:0007669"/>
    <property type="project" value="UniProtKB-SubCell"/>
</dbReference>
<dbReference type="SUPFAM" id="SSF50978">
    <property type="entry name" value="WD40 repeat-like"/>
    <property type="match status" value="1"/>
</dbReference>
<dbReference type="InterPro" id="IPR001632">
    <property type="entry name" value="WD40_G-protein_beta-like"/>
</dbReference>
<feature type="repeat" description="WD" evidence="5">
    <location>
        <begin position="373"/>
        <end position="404"/>
    </location>
</feature>
<feature type="repeat" description="WD" evidence="5">
    <location>
        <begin position="330"/>
        <end position="371"/>
    </location>
</feature>
<dbReference type="PRINTS" id="PR00320">
    <property type="entry name" value="GPROTEINBRPT"/>
</dbReference>
<keyword evidence="2 5" id="KW-0853">WD repeat</keyword>
<dbReference type="InterPro" id="IPR020472">
    <property type="entry name" value="WD40_PAC1"/>
</dbReference>
<feature type="repeat" description="WD" evidence="5">
    <location>
        <begin position="165"/>
        <end position="198"/>
    </location>
</feature>
<dbReference type="InterPro" id="IPR015943">
    <property type="entry name" value="WD40/YVTN_repeat-like_dom_sf"/>
</dbReference>
<dbReference type="Proteomes" id="UP000285712">
    <property type="component" value="Unassembled WGS sequence"/>
</dbReference>
<name>A0A3R6XCI2_APHAT</name>
<dbReference type="Gene3D" id="2.130.10.10">
    <property type="entry name" value="YVTN repeat-like/Quinoprotein amine dehydrogenase"/>
    <property type="match status" value="2"/>
</dbReference>
<dbReference type="InterPro" id="IPR001680">
    <property type="entry name" value="WD40_rpt"/>
</dbReference>
<organism evidence="8 9">
    <name type="scientific">Aphanomyces astaci</name>
    <name type="common">Crayfish plague agent</name>
    <dbReference type="NCBI Taxonomy" id="112090"/>
    <lineage>
        <taxon>Eukaryota</taxon>
        <taxon>Sar</taxon>
        <taxon>Stramenopiles</taxon>
        <taxon>Oomycota</taxon>
        <taxon>Saprolegniomycetes</taxon>
        <taxon>Saprolegniales</taxon>
        <taxon>Verrucalvaceae</taxon>
        <taxon>Aphanomyces</taxon>
    </lineage>
</organism>
<evidence type="ECO:0000313" key="9">
    <source>
        <dbReference type="Proteomes" id="UP000285430"/>
    </source>
</evidence>
<feature type="compositionally biased region" description="Basic and acidic residues" evidence="6">
    <location>
        <begin position="1"/>
        <end position="15"/>
    </location>
</feature>
<evidence type="ECO:0000313" key="8">
    <source>
        <dbReference type="EMBL" id="RHZ06003.1"/>
    </source>
</evidence>
<proteinExistence type="predicted"/>
<gene>
    <name evidence="7" type="ORF">DYB35_006360</name>
    <name evidence="8" type="ORF">DYB37_007019</name>
</gene>
<comment type="caution">
    <text evidence="8">The sequence shown here is derived from an EMBL/GenBank/DDBJ whole genome shotgun (WGS) entry which is preliminary data.</text>
</comment>
<dbReference type="InterPro" id="IPR036322">
    <property type="entry name" value="WD40_repeat_dom_sf"/>
</dbReference>
<accession>A0A3R6XCI2</accession>
<dbReference type="AlphaFoldDB" id="A0A3R6XCI2"/>
<dbReference type="PRINTS" id="PR00319">
    <property type="entry name" value="GPROTEINB"/>
</dbReference>
<dbReference type="InterPro" id="IPR019775">
    <property type="entry name" value="WD40_repeat_CS"/>
</dbReference>
<evidence type="ECO:0000313" key="10">
    <source>
        <dbReference type="Proteomes" id="UP000285712"/>
    </source>
</evidence>
<comment type="subcellular location">
    <subcellularLocation>
        <location evidence="1">Nucleus</location>
        <location evidence="1">Nucleolus</location>
    </subcellularLocation>
</comment>
<feature type="repeat" description="WD" evidence="5">
    <location>
        <begin position="142"/>
        <end position="164"/>
    </location>
</feature>
<dbReference type="PROSITE" id="PS50294">
    <property type="entry name" value="WD_REPEATS_REGION"/>
    <property type="match status" value="5"/>
</dbReference>
<evidence type="ECO:0000256" key="2">
    <source>
        <dbReference type="ARBA" id="ARBA00022574"/>
    </source>
</evidence>
<keyword evidence="4" id="KW-0539">Nucleus</keyword>
<protein>
    <submittedName>
        <fullName evidence="8">Uncharacterized protein</fullName>
    </submittedName>
</protein>
<dbReference type="SMART" id="SM00320">
    <property type="entry name" value="WD40"/>
    <property type="match status" value="7"/>
</dbReference>
<feature type="repeat" description="WD" evidence="5">
    <location>
        <begin position="288"/>
        <end position="329"/>
    </location>
</feature>
<dbReference type="Proteomes" id="UP000285430">
    <property type="component" value="Unassembled WGS sequence"/>
</dbReference>
<dbReference type="CDD" id="cd00200">
    <property type="entry name" value="WD40"/>
    <property type="match status" value="1"/>
</dbReference>
<reference evidence="9 10" key="1">
    <citation type="submission" date="2018-08" db="EMBL/GenBank/DDBJ databases">
        <title>Aphanomyces genome sequencing and annotation.</title>
        <authorList>
            <person name="Minardi D."/>
            <person name="Oidtmann B."/>
            <person name="Van Der Giezen M."/>
            <person name="Studholme D.J."/>
        </authorList>
    </citation>
    <scope>NUCLEOTIDE SEQUENCE [LARGE SCALE GENOMIC DNA]</scope>
    <source>
        <strain evidence="8 9">Da</strain>
        <strain evidence="7 10">Sv</strain>
    </source>
</reference>
<dbReference type="EMBL" id="QUTG01002364">
    <property type="protein sequence ID" value="RHY96559.1"/>
    <property type="molecule type" value="Genomic_DNA"/>
</dbReference>
<dbReference type="PANTHER" id="PTHR19848">
    <property type="entry name" value="WD40 REPEAT PROTEIN"/>
    <property type="match status" value="1"/>
</dbReference>